<dbReference type="Proteomes" id="UP000481037">
    <property type="component" value="Unassembled WGS sequence"/>
</dbReference>
<dbReference type="EMBL" id="WKJM01000014">
    <property type="protein sequence ID" value="MRX09584.1"/>
    <property type="molecule type" value="Genomic_DNA"/>
</dbReference>
<accession>A0A6L5QIF1</accession>
<gene>
    <name evidence="1" type="ORF">GJ697_17225</name>
</gene>
<proteinExistence type="predicted"/>
<name>A0A6L5QIF1_9BURK</name>
<keyword evidence="2" id="KW-1185">Reference proteome</keyword>
<dbReference type="RefSeq" id="WP_154367506.1">
    <property type="nucleotide sequence ID" value="NZ_WKJM01000014.1"/>
</dbReference>
<dbReference type="AlphaFoldDB" id="A0A6L5QIF1"/>
<evidence type="ECO:0000313" key="2">
    <source>
        <dbReference type="Proteomes" id="UP000481037"/>
    </source>
</evidence>
<sequence length="143" mass="16202">MPTAPPFLIRKECPPGACECRHGELLDAWERDGETDIRILRLTREEEKALIARIEAVDSYEALGRLEQRMQELLGIRLTITPSANGVRTVMGLQIKLAEQPGLCRRTRENIPAAIRRCFGRHPEIIYALLNARDLLRAEDDAS</sequence>
<organism evidence="1 2">
    <name type="scientific">Duganella alba</name>
    <dbReference type="NCBI Taxonomy" id="2666081"/>
    <lineage>
        <taxon>Bacteria</taxon>
        <taxon>Pseudomonadati</taxon>
        <taxon>Pseudomonadota</taxon>
        <taxon>Betaproteobacteria</taxon>
        <taxon>Burkholderiales</taxon>
        <taxon>Oxalobacteraceae</taxon>
        <taxon>Telluria group</taxon>
        <taxon>Duganella</taxon>
    </lineage>
</organism>
<evidence type="ECO:0008006" key="3">
    <source>
        <dbReference type="Google" id="ProtNLM"/>
    </source>
</evidence>
<comment type="caution">
    <text evidence="1">The sequence shown here is derived from an EMBL/GenBank/DDBJ whole genome shotgun (WGS) entry which is preliminary data.</text>
</comment>
<reference evidence="1 2" key="1">
    <citation type="submission" date="2019-11" db="EMBL/GenBank/DDBJ databases">
        <title>Novel species isolated from a subtropical stream in China.</title>
        <authorList>
            <person name="Lu H."/>
        </authorList>
    </citation>
    <scope>NUCLEOTIDE SEQUENCE [LARGE SCALE GENOMIC DNA]</scope>
    <source>
        <strain evidence="1 2">FT25W</strain>
    </source>
</reference>
<evidence type="ECO:0000313" key="1">
    <source>
        <dbReference type="EMBL" id="MRX09584.1"/>
    </source>
</evidence>
<protein>
    <recommendedName>
        <fullName evidence="3">Ribosomal protein S3AE</fullName>
    </recommendedName>
</protein>